<evidence type="ECO:0000313" key="7">
    <source>
        <dbReference type="Proteomes" id="UP000620127"/>
    </source>
</evidence>
<dbReference type="Pfam" id="PF03466">
    <property type="entry name" value="LysR_substrate"/>
    <property type="match status" value="1"/>
</dbReference>
<dbReference type="InterPro" id="IPR000847">
    <property type="entry name" value="LysR_HTH_N"/>
</dbReference>
<evidence type="ECO:0000256" key="3">
    <source>
        <dbReference type="ARBA" id="ARBA00023125"/>
    </source>
</evidence>
<keyword evidence="3" id="KW-0238">DNA-binding</keyword>
<keyword evidence="2" id="KW-0805">Transcription regulation</keyword>
<proteinExistence type="inferred from homology"/>
<evidence type="ECO:0000256" key="2">
    <source>
        <dbReference type="ARBA" id="ARBA00023015"/>
    </source>
</evidence>
<dbReference type="SUPFAM" id="SSF53850">
    <property type="entry name" value="Periplasmic binding protein-like II"/>
    <property type="match status" value="1"/>
</dbReference>
<dbReference type="RefSeq" id="WP_189346525.1">
    <property type="nucleotide sequence ID" value="NZ_BMYT01000004.1"/>
</dbReference>
<dbReference type="PANTHER" id="PTHR30537:SF26">
    <property type="entry name" value="GLYCINE CLEAVAGE SYSTEM TRANSCRIPTIONAL ACTIVATOR"/>
    <property type="match status" value="1"/>
</dbReference>
<organism evidence="6 7">
    <name type="scientific">Undibacterium macrobrachii</name>
    <dbReference type="NCBI Taxonomy" id="1119058"/>
    <lineage>
        <taxon>Bacteria</taxon>
        <taxon>Pseudomonadati</taxon>
        <taxon>Pseudomonadota</taxon>
        <taxon>Betaproteobacteria</taxon>
        <taxon>Burkholderiales</taxon>
        <taxon>Oxalobacteraceae</taxon>
        <taxon>Undibacterium</taxon>
    </lineage>
</organism>
<dbReference type="InterPro" id="IPR058163">
    <property type="entry name" value="LysR-type_TF_proteobact-type"/>
</dbReference>
<dbReference type="InterPro" id="IPR005119">
    <property type="entry name" value="LysR_subst-bd"/>
</dbReference>
<sequence>MRRKVPSLNALLVFEAAARLQSFTQAADELALTQSAVCKQIANLEDWLGLALFARVKKRVQLSSAGRDYAEKIRRHLDKIERDTLELMAHKEGAGVLELAVIPTFATQWLIPRLAEFQQLRPDITVNLSTRTSAFLFPDSLFHAAIHSGNAVWPGTKGDYLMAEDQAIPVCSPQLLRKYLGRKKQANLQDLAQMPLLHLSTRLEDWRRWFDLHQHENDICAVNGARYELFTMLIEAAIAGLGVALIPHYMVKNHLDNGKLQIPIDLSLPEQTGYYLVYPEENSNLPTLQAFRSWLLLQTGQTGQTGSATQ</sequence>
<dbReference type="Gene3D" id="1.10.10.10">
    <property type="entry name" value="Winged helix-like DNA-binding domain superfamily/Winged helix DNA-binding domain"/>
    <property type="match status" value="1"/>
</dbReference>
<accession>A0ABQ2XI06</accession>
<dbReference type="PROSITE" id="PS50931">
    <property type="entry name" value="HTH_LYSR"/>
    <property type="match status" value="1"/>
</dbReference>
<evidence type="ECO:0000313" key="6">
    <source>
        <dbReference type="EMBL" id="GGX18146.1"/>
    </source>
</evidence>
<evidence type="ECO:0000256" key="1">
    <source>
        <dbReference type="ARBA" id="ARBA00009437"/>
    </source>
</evidence>
<reference evidence="7" key="1">
    <citation type="journal article" date="2019" name="Int. J. Syst. Evol. Microbiol.">
        <title>The Global Catalogue of Microorganisms (GCM) 10K type strain sequencing project: providing services to taxonomists for standard genome sequencing and annotation.</title>
        <authorList>
            <consortium name="The Broad Institute Genomics Platform"/>
            <consortium name="The Broad Institute Genome Sequencing Center for Infectious Disease"/>
            <person name="Wu L."/>
            <person name="Ma J."/>
        </authorList>
    </citation>
    <scope>NUCLEOTIDE SEQUENCE [LARGE SCALE GENOMIC DNA]</scope>
    <source>
        <strain evidence="7">KCTC 23916</strain>
    </source>
</reference>
<comment type="caution">
    <text evidence="6">The sequence shown here is derived from an EMBL/GenBank/DDBJ whole genome shotgun (WGS) entry which is preliminary data.</text>
</comment>
<protein>
    <submittedName>
        <fullName evidence="6">LysR family transcriptional regulator</fullName>
    </submittedName>
</protein>
<dbReference type="Pfam" id="PF00126">
    <property type="entry name" value="HTH_1"/>
    <property type="match status" value="1"/>
</dbReference>
<dbReference type="InterPro" id="IPR036388">
    <property type="entry name" value="WH-like_DNA-bd_sf"/>
</dbReference>
<dbReference type="PRINTS" id="PR00039">
    <property type="entry name" value="HTHLYSR"/>
</dbReference>
<dbReference type="Gene3D" id="3.40.190.10">
    <property type="entry name" value="Periplasmic binding protein-like II"/>
    <property type="match status" value="2"/>
</dbReference>
<dbReference type="InterPro" id="IPR036390">
    <property type="entry name" value="WH_DNA-bd_sf"/>
</dbReference>
<gene>
    <name evidence="6" type="ORF">GCM10011282_25390</name>
</gene>
<dbReference type="PANTHER" id="PTHR30537">
    <property type="entry name" value="HTH-TYPE TRANSCRIPTIONAL REGULATOR"/>
    <property type="match status" value="1"/>
</dbReference>
<evidence type="ECO:0000256" key="4">
    <source>
        <dbReference type="ARBA" id="ARBA00023163"/>
    </source>
</evidence>
<keyword evidence="7" id="KW-1185">Reference proteome</keyword>
<feature type="domain" description="HTH lysR-type" evidence="5">
    <location>
        <begin position="6"/>
        <end position="63"/>
    </location>
</feature>
<evidence type="ECO:0000259" key="5">
    <source>
        <dbReference type="PROSITE" id="PS50931"/>
    </source>
</evidence>
<keyword evidence="4" id="KW-0804">Transcription</keyword>
<name>A0ABQ2XI06_9BURK</name>
<dbReference type="EMBL" id="BMYT01000004">
    <property type="protein sequence ID" value="GGX18146.1"/>
    <property type="molecule type" value="Genomic_DNA"/>
</dbReference>
<dbReference type="SUPFAM" id="SSF46785">
    <property type="entry name" value="Winged helix' DNA-binding domain"/>
    <property type="match status" value="1"/>
</dbReference>
<comment type="similarity">
    <text evidence="1">Belongs to the LysR transcriptional regulatory family.</text>
</comment>
<dbReference type="Proteomes" id="UP000620127">
    <property type="component" value="Unassembled WGS sequence"/>
</dbReference>